<dbReference type="Proteomes" id="UP000320390">
    <property type="component" value="Chromosome"/>
</dbReference>
<evidence type="ECO:0000256" key="1">
    <source>
        <dbReference type="SAM" id="MobiDB-lite"/>
    </source>
</evidence>
<dbReference type="AlphaFoldDB" id="A0A518EZF3"/>
<reference evidence="3 4" key="1">
    <citation type="submission" date="2019-02" db="EMBL/GenBank/DDBJ databases">
        <title>Deep-cultivation of Planctomycetes and their phenomic and genomic characterization uncovers novel biology.</title>
        <authorList>
            <person name="Wiegand S."/>
            <person name="Jogler M."/>
            <person name="Boedeker C."/>
            <person name="Pinto D."/>
            <person name="Vollmers J."/>
            <person name="Rivas-Marin E."/>
            <person name="Kohn T."/>
            <person name="Peeters S.H."/>
            <person name="Heuer A."/>
            <person name="Rast P."/>
            <person name="Oberbeckmann S."/>
            <person name="Bunk B."/>
            <person name="Jeske O."/>
            <person name="Meyerdierks A."/>
            <person name="Storesund J.E."/>
            <person name="Kallscheuer N."/>
            <person name="Luecker S."/>
            <person name="Lage O.M."/>
            <person name="Pohl T."/>
            <person name="Merkel B.J."/>
            <person name="Hornburger P."/>
            <person name="Mueller R.-W."/>
            <person name="Bruemmer F."/>
            <person name="Labrenz M."/>
            <person name="Spormann A.M."/>
            <person name="Op den Camp H."/>
            <person name="Overmann J."/>
            <person name="Amann R."/>
            <person name="Jetten M.S.M."/>
            <person name="Mascher T."/>
            <person name="Medema M.H."/>
            <person name="Devos D.P."/>
            <person name="Kaster A.-K."/>
            <person name="Ovreas L."/>
            <person name="Rohde M."/>
            <person name="Galperin M.Y."/>
            <person name="Jogler C."/>
        </authorList>
    </citation>
    <scope>NUCLEOTIDE SEQUENCE [LARGE SCALE GENOMIC DNA]</scope>
    <source>
        <strain evidence="3 4">Poly30</strain>
    </source>
</reference>
<feature type="compositionally biased region" description="Acidic residues" evidence="1">
    <location>
        <begin position="40"/>
        <end position="50"/>
    </location>
</feature>
<organism evidence="3 4">
    <name type="scientific">Saltatorellus ferox</name>
    <dbReference type="NCBI Taxonomy" id="2528018"/>
    <lineage>
        <taxon>Bacteria</taxon>
        <taxon>Pseudomonadati</taxon>
        <taxon>Planctomycetota</taxon>
        <taxon>Planctomycetia</taxon>
        <taxon>Planctomycetia incertae sedis</taxon>
        <taxon>Saltatorellus</taxon>
    </lineage>
</organism>
<feature type="region of interest" description="Disordered" evidence="1">
    <location>
        <begin position="31"/>
        <end position="53"/>
    </location>
</feature>
<evidence type="ECO:0000313" key="4">
    <source>
        <dbReference type="Proteomes" id="UP000320390"/>
    </source>
</evidence>
<evidence type="ECO:0000313" key="3">
    <source>
        <dbReference type="EMBL" id="QDV09454.1"/>
    </source>
</evidence>
<name>A0A518EZF3_9BACT</name>
<keyword evidence="2" id="KW-0732">Signal</keyword>
<evidence type="ECO:0000256" key="2">
    <source>
        <dbReference type="SAM" id="SignalP"/>
    </source>
</evidence>
<feature type="chain" id="PRO_5021946524" evidence="2">
    <location>
        <begin position="26"/>
        <end position="156"/>
    </location>
</feature>
<keyword evidence="4" id="KW-1185">Reference proteome</keyword>
<protein>
    <submittedName>
        <fullName evidence="3">Uncharacterized protein</fullName>
    </submittedName>
</protein>
<accession>A0A518EZF3</accession>
<gene>
    <name evidence="3" type="ORF">Poly30_50120</name>
</gene>
<dbReference type="RefSeq" id="WP_145203841.1">
    <property type="nucleotide sequence ID" value="NZ_CP036434.1"/>
</dbReference>
<sequence length="156" mass="15863" precursor="true">MTRILNHTAAICFLVLALTAGAAQAVDVTGGQPGGGGLQEEADEPEDVNGDEPTVLQCGEESEPFDIPVGPHSAIAGGHDEKSFALAAQELYDEIGLGRPSCDSSNCGFGQNCPALGGSQTTSGGVSADWRAPGSRFVDLDIKPGTQGQQTCANCS</sequence>
<dbReference type="EMBL" id="CP036434">
    <property type="protein sequence ID" value="QDV09454.1"/>
    <property type="molecule type" value="Genomic_DNA"/>
</dbReference>
<proteinExistence type="predicted"/>
<feature type="signal peptide" evidence="2">
    <location>
        <begin position="1"/>
        <end position="25"/>
    </location>
</feature>